<organism evidence="1 2">
    <name type="scientific">Anaeromyxobacter dehalogenans (strain ATCC BAA-258 / DSM 21875 / 2CP-1)</name>
    <dbReference type="NCBI Taxonomy" id="455488"/>
    <lineage>
        <taxon>Bacteria</taxon>
        <taxon>Pseudomonadati</taxon>
        <taxon>Myxococcota</taxon>
        <taxon>Myxococcia</taxon>
        <taxon>Myxococcales</taxon>
        <taxon>Cystobacterineae</taxon>
        <taxon>Anaeromyxobacteraceae</taxon>
        <taxon>Anaeromyxobacter</taxon>
    </lineage>
</organism>
<gene>
    <name evidence="1" type="ordered locus">A2cp1_1337</name>
</gene>
<dbReference type="Pfam" id="PF05751">
    <property type="entry name" value="FixH"/>
    <property type="match status" value="1"/>
</dbReference>
<keyword evidence="2" id="KW-1185">Reference proteome</keyword>
<dbReference type="AlphaFoldDB" id="B8JGL0"/>
<protein>
    <submittedName>
        <fullName evidence="1">FixH family protein</fullName>
    </submittedName>
</protein>
<dbReference type="EMBL" id="CP001359">
    <property type="protein sequence ID" value="ACL64681.1"/>
    <property type="molecule type" value="Genomic_DNA"/>
</dbReference>
<dbReference type="KEGG" id="acp:A2cp1_1337"/>
<evidence type="ECO:0000313" key="2">
    <source>
        <dbReference type="Proteomes" id="UP000007089"/>
    </source>
</evidence>
<dbReference type="RefSeq" id="WP_012632654.1">
    <property type="nucleotide sequence ID" value="NC_011891.1"/>
</dbReference>
<name>B8JGL0_ANAD2</name>
<evidence type="ECO:0000313" key="1">
    <source>
        <dbReference type="EMBL" id="ACL64681.1"/>
    </source>
</evidence>
<reference evidence="1" key="1">
    <citation type="submission" date="2009-01" db="EMBL/GenBank/DDBJ databases">
        <title>Complete sequence of Anaeromyxobacter dehalogenans 2CP-1.</title>
        <authorList>
            <consortium name="US DOE Joint Genome Institute"/>
            <person name="Lucas S."/>
            <person name="Copeland A."/>
            <person name="Lapidus A."/>
            <person name="Glavina del Rio T."/>
            <person name="Dalin E."/>
            <person name="Tice H."/>
            <person name="Bruce D."/>
            <person name="Goodwin L."/>
            <person name="Pitluck S."/>
            <person name="Saunders E."/>
            <person name="Brettin T."/>
            <person name="Detter J.C."/>
            <person name="Han C."/>
            <person name="Larimer F."/>
            <person name="Land M."/>
            <person name="Hauser L."/>
            <person name="Kyrpides N."/>
            <person name="Ovchinnikova G."/>
            <person name="Beliaev A.S."/>
            <person name="Richardson P."/>
        </authorList>
    </citation>
    <scope>NUCLEOTIDE SEQUENCE</scope>
    <source>
        <strain evidence="1">2CP-1</strain>
    </source>
</reference>
<dbReference type="Proteomes" id="UP000007089">
    <property type="component" value="Chromosome"/>
</dbReference>
<sequence length="266" mass="27330">MKPVIALAVLAALGAVGGTIWIGSLVREDTVVAQPYEEGLEYDRERRGREALGWSVEVAPAAAGAGALAFAIRDGAGRPLDGAEVALTVGRPDSGRGQWTAAARPRERGGYAADLAFPAPGPWEIRFDVRRGADRVRLTRTVDVPAAAAACDLAAGPCTVEVGGAAVTLELSPRPPRALTELGVAAEVRAGGAPVDGAELSVRFGMKGMEMFPAEARLAPVGPGRYQGKAVLVRCPSGRTDWTATVSVARPGAPGATAELGFKAAE</sequence>
<accession>B8JGL0</accession>
<proteinExistence type="predicted"/>
<dbReference type="HOGENOM" id="CLU_1044441_0_0_7"/>
<dbReference type="InterPro" id="IPR008620">
    <property type="entry name" value="FixH"/>
</dbReference>